<reference evidence="24 26" key="3">
    <citation type="submission" date="2016-10" db="EMBL/GenBank/DDBJ databases">
        <authorList>
            <person name="Varghese N."/>
            <person name="Submissions S."/>
        </authorList>
    </citation>
    <scope>NUCLEOTIDE SEQUENCE [LARGE SCALE GENOMIC DNA]</scope>
    <source>
        <strain evidence="24 26">DSM 20219</strain>
    </source>
</reference>
<dbReference type="OMA" id="APHGIHT"/>
<dbReference type="PANTHER" id="PTHR33705:SF2">
    <property type="entry name" value="PHOSPHOCARRIER PROTEIN NPR"/>
    <property type="match status" value="1"/>
</dbReference>
<evidence type="ECO:0000313" key="34">
    <source>
        <dbReference type="Proteomes" id="UP000460333"/>
    </source>
</evidence>
<evidence type="ECO:0000313" key="26">
    <source>
        <dbReference type="Proteomes" id="UP000182842"/>
    </source>
</evidence>
<evidence type="ECO:0000313" key="36">
    <source>
        <dbReference type="Proteomes" id="UP000461165"/>
    </source>
</evidence>
<dbReference type="EMBL" id="WDTJ01000006">
    <property type="protein sequence ID" value="KAB7235888.1"/>
    <property type="molecule type" value="Genomic_DNA"/>
</dbReference>
<evidence type="ECO:0000313" key="10">
    <source>
        <dbReference type="EMBL" id="KAB7072099.1"/>
    </source>
</evidence>
<reference evidence="31 32" key="7">
    <citation type="journal article" date="2019" name="Nat. Med.">
        <title>A library of human gut bacterial isolates paired with longitudinal multiomics data enables mechanistic microbiome research.</title>
        <authorList>
            <person name="Poyet M."/>
            <person name="Groussin M."/>
            <person name="Gibbons S.M."/>
            <person name="Avila-Pacheco J."/>
            <person name="Jiang X."/>
            <person name="Kearney S.M."/>
            <person name="Perrotta A.R."/>
            <person name="Berdy B."/>
            <person name="Zhao S."/>
            <person name="Lieberman T.D."/>
            <person name="Swanson P.K."/>
            <person name="Smith M."/>
            <person name="Roesemann S."/>
            <person name="Alexander J.E."/>
            <person name="Rich S.A."/>
            <person name="Livny J."/>
            <person name="Vlamakis H."/>
            <person name="Clish C."/>
            <person name="Bullock K."/>
            <person name="Deik A."/>
            <person name="Scott J."/>
            <person name="Pierce K.A."/>
            <person name="Xavier R.J."/>
            <person name="Alm E.J."/>
        </authorList>
    </citation>
    <scope>NUCLEOTIDE SEQUENCE [LARGE SCALE GENOMIC DNA]</scope>
    <source>
        <strain evidence="13 34">BIOML-A118</strain>
        <strain evidence="12 40">BIOML-A136</strain>
        <strain evidence="11 36">BIOML-A166</strain>
        <strain evidence="10 32">BIOML-A201</strain>
        <strain evidence="9 38">BIOML-A210</strain>
        <strain evidence="7 42">BIOML-A283</strain>
        <strain evidence="8 43">BIOML-A284</strain>
        <strain evidence="6 41">BIOML-A320</strain>
        <strain evidence="17 39">BIOML-A37</strain>
        <strain evidence="18 37">BIOML-A395</strain>
        <strain evidence="19">BIOML-A409</strain>
        <strain evidence="16 35">BIOML-A55</strain>
        <strain evidence="15 31">BIOML-A65</strain>
        <strain evidence="14 33">BIOML-A75</strain>
    </source>
</reference>
<feature type="domain" description="HPr" evidence="4">
    <location>
        <begin position="2"/>
        <end position="86"/>
    </location>
</feature>
<protein>
    <submittedName>
        <fullName evidence="8 24">Phosphocarrier protein</fullName>
    </submittedName>
    <submittedName>
        <fullName evidence="5">PTS galactitol transporter subunit IIC</fullName>
    </submittedName>
    <submittedName>
        <fullName evidence="20">PTS protein phosphotransferase system phosphocarrier protein HPr</fullName>
    </submittedName>
</protein>
<keyword evidence="20" id="KW-0808">Transferase</keyword>
<dbReference type="Proteomes" id="UP000467387">
    <property type="component" value="Unassembled WGS sequence"/>
</dbReference>
<proteinExistence type="predicted"/>
<dbReference type="EMBL" id="WDRV01000004">
    <property type="protein sequence ID" value="KAB7323190.1"/>
    <property type="molecule type" value="Genomic_DNA"/>
</dbReference>
<dbReference type="Proteomes" id="UP000460333">
    <property type="component" value="Unassembled WGS sequence"/>
</dbReference>
<reference evidence="21 28" key="4">
    <citation type="journal article" date="2017" name="Anaerobe">
        <title>Quantification, isolation and characterization of Bifidobacterium from the vaginal microbiomes of reproductive aged women.</title>
        <authorList>
            <person name="Freitas A.C."/>
            <person name="Hill J.E."/>
        </authorList>
    </citation>
    <scope>NUCLEOTIDE SEQUENCE [LARGE SCALE GENOMIC DNA]</scope>
    <source>
        <strain evidence="21 28">N6D05</strain>
    </source>
</reference>
<dbReference type="PANTHER" id="PTHR33705">
    <property type="entry name" value="PHOSPHOCARRIER PROTEIN HPR"/>
    <property type="match status" value="1"/>
</dbReference>
<evidence type="ECO:0000313" key="43">
    <source>
        <dbReference type="Proteomes" id="UP000491334"/>
    </source>
</evidence>
<dbReference type="NCBIfam" id="TIGR01003">
    <property type="entry name" value="PTS_HPr_family"/>
    <property type="match status" value="1"/>
</dbReference>
<organism evidence="8 43">
    <name type="scientific">Bifidobacterium longum</name>
    <dbReference type="NCBI Taxonomy" id="216816"/>
    <lineage>
        <taxon>Bacteria</taxon>
        <taxon>Bacillati</taxon>
        <taxon>Actinomycetota</taxon>
        <taxon>Actinomycetes</taxon>
        <taxon>Bifidobacteriales</taxon>
        <taxon>Bifidobacteriaceae</taxon>
        <taxon>Bifidobacterium</taxon>
    </lineage>
</organism>
<reference evidence="5 25" key="1">
    <citation type="submission" date="2014-06" db="EMBL/GenBank/DDBJ databases">
        <authorList>
            <person name="Zhao X."/>
        </authorList>
    </citation>
    <scope>NUCLEOTIDE SEQUENCE [LARGE SCALE GENOMIC DNA]</scope>
    <source>
        <strain evidence="5 25">BXY01</strain>
    </source>
</reference>
<dbReference type="Proteomes" id="UP000257074">
    <property type="component" value="Unassembled WGS sequence"/>
</dbReference>
<dbReference type="Proteomes" id="UP000466472">
    <property type="component" value="Unassembled WGS sequence"/>
</dbReference>
<evidence type="ECO:0000313" key="32">
    <source>
        <dbReference type="Proteomes" id="UP000432196"/>
    </source>
</evidence>
<dbReference type="EMBL" id="QSRH01000001">
    <property type="protein sequence ID" value="RGL05525.1"/>
    <property type="molecule type" value="Genomic_DNA"/>
</dbReference>
<dbReference type="Proteomes" id="UP000028505">
    <property type="component" value="Chromosome"/>
</dbReference>
<reference evidence="29 30" key="6">
    <citation type="submission" date="2018-08" db="EMBL/GenBank/DDBJ databases">
        <title>A genome reference for cultivated species of the human gut microbiota.</title>
        <authorList>
            <person name="Zou Y."/>
            <person name="Xue W."/>
            <person name="Luo G."/>
        </authorList>
    </citation>
    <scope>NUCLEOTIDE SEQUENCE [LARGE SCALE GENOMIC DNA]</scope>
    <source>
        <strain evidence="23 30">TF06-45A</strain>
        <strain evidence="22 29">TF08-4AC</strain>
    </source>
</reference>
<evidence type="ECO:0000313" key="7">
    <source>
        <dbReference type="EMBL" id="KAB6913727.1"/>
    </source>
</evidence>
<evidence type="ECO:0000313" key="6">
    <source>
        <dbReference type="EMBL" id="KAB6838977.1"/>
    </source>
</evidence>
<dbReference type="Proteomes" id="UP000432196">
    <property type="component" value="Unassembled WGS sequence"/>
</dbReference>
<evidence type="ECO:0000313" key="42">
    <source>
        <dbReference type="Proteomes" id="UP000481350"/>
    </source>
</evidence>
<dbReference type="Proteomes" id="UP000461165">
    <property type="component" value="Unassembled WGS sequence"/>
</dbReference>
<dbReference type="Proteomes" id="UP000182842">
    <property type="component" value="Unassembled WGS sequence"/>
</dbReference>
<dbReference type="EMBL" id="WDWL01000010">
    <property type="protein sequence ID" value="KAB7072099.1"/>
    <property type="molecule type" value="Genomic_DNA"/>
</dbReference>
<dbReference type="GO" id="GO:0016740">
    <property type="term" value="F:transferase activity"/>
    <property type="evidence" value="ECO:0007669"/>
    <property type="project" value="UniProtKB-KW"/>
</dbReference>
<dbReference type="GO" id="GO:0009401">
    <property type="term" value="P:phosphoenolpyruvate-dependent sugar phosphotransferase system"/>
    <property type="evidence" value="ECO:0007669"/>
    <property type="project" value="UniProtKB-KW"/>
</dbReference>
<name>A0A075N7X2_BIFLN</name>
<dbReference type="Proteomes" id="UP000476628">
    <property type="component" value="Unassembled WGS sequence"/>
</dbReference>
<evidence type="ECO:0000313" key="8">
    <source>
        <dbReference type="EMBL" id="KAB6917920.1"/>
    </source>
</evidence>
<evidence type="ECO:0000313" key="35">
    <source>
        <dbReference type="Proteomes" id="UP000460881"/>
    </source>
</evidence>
<dbReference type="KEGG" id="blx:GS08_01285"/>
<dbReference type="EMBL" id="WEAY01000002">
    <property type="protein sequence ID" value="KAB6838977.1"/>
    <property type="molecule type" value="Genomic_DNA"/>
</dbReference>
<evidence type="ECO:0000256" key="3">
    <source>
        <dbReference type="ARBA" id="ARBA00022683"/>
    </source>
</evidence>
<evidence type="ECO:0000313" key="27">
    <source>
        <dbReference type="Proteomes" id="UP000232654"/>
    </source>
</evidence>
<dbReference type="AlphaFoldDB" id="A0A075N7X2"/>
<evidence type="ECO:0000313" key="31">
    <source>
        <dbReference type="Proteomes" id="UP000430971"/>
    </source>
</evidence>
<evidence type="ECO:0000313" key="13">
    <source>
        <dbReference type="EMBL" id="KAB7235888.1"/>
    </source>
</evidence>
<evidence type="ECO:0000313" key="22">
    <source>
        <dbReference type="EMBL" id="RGL05525.1"/>
    </source>
</evidence>
<evidence type="ECO:0000313" key="11">
    <source>
        <dbReference type="EMBL" id="KAB7137694.1"/>
    </source>
</evidence>
<dbReference type="EMBL" id="WDZP01000014">
    <property type="protein sequence ID" value="KAB6917920.1"/>
    <property type="molecule type" value="Genomic_DNA"/>
</dbReference>
<keyword evidence="3" id="KW-0598">Phosphotransferase system</keyword>
<dbReference type="InterPro" id="IPR000032">
    <property type="entry name" value="HPr-like"/>
</dbReference>
<dbReference type="EMBL" id="WDQK01000001">
    <property type="protein sequence ID" value="KAB7397243.1"/>
    <property type="molecule type" value="Genomic_DNA"/>
</dbReference>
<evidence type="ECO:0000259" key="4">
    <source>
        <dbReference type="PROSITE" id="PS51350"/>
    </source>
</evidence>
<dbReference type="Proteomes" id="UP000638311">
    <property type="component" value="Unassembled WGS sequence"/>
</dbReference>
<evidence type="ECO:0000313" key="9">
    <source>
        <dbReference type="EMBL" id="KAB7057227.1"/>
    </source>
</evidence>
<dbReference type="EMBL" id="NJNR01000002">
    <property type="protein sequence ID" value="RDX10999.1"/>
    <property type="molecule type" value="Genomic_DNA"/>
</dbReference>
<dbReference type="Proteomes" id="UP000478746">
    <property type="component" value="Unassembled WGS sequence"/>
</dbReference>
<dbReference type="Proteomes" id="UP000491334">
    <property type="component" value="Unassembled WGS sequence"/>
</dbReference>
<dbReference type="EMBL" id="WDRM01000031">
    <property type="protein sequence ID" value="KAB7335191.1"/>
    <property type="molecule type" value="Genomic_DNA"/>
</dbReference>
<dbReference type="PROSITE" id="PS51350">
    <property type="entry name" value="PTS_HPR_DOM"/>
    <property type="match status" value="1"/>
</dbReference>
<dbReference type="Proteomes" id="UP000261288">
    <property type="component" value="Unassembled WGS sequence"/>
</dbReference>
<evidence type="ECO:0000313" key="12">
    <source>
        <dbReference type="EMBL" id="KAB7203491.1"/>
    </source>
</evidence>
<dbReference type="EMBL" id="WXEF01000001">
    <property type="protein sequence ID" value="MZR87731.1"/>
    <property type="molecule type" value="Genomic_DNA"/>
</dbReference>
<dbReference type="EMBL" id="WDRC01000031">
    <property type="protein sequence ID" value="KAB7357068.1"/>
    <property type="molecule type" value="Genomic_DNA"/>
</dbReference>
<dbReference type="SUPFAM" id="SSF55594">
    <property type="entry name" value="HPr-like"/>
    <property type="match status" value="1"/>
</dbReference>
<dbReference type="Proteomes" id="UP000430971">
    <property type="component" value="Unassembled WGS sequence"/>
</dbReference>
<evidence type="ECO:0000313" key="17">
    <source>
        <dbReference type="EMBL" id="KAB7397243.1"/>
    </source>
</evidence>
<evidence type="ECO:0000313" key="28">
    <source>
        <dbReference type="Proteomes" id="UP000257074"/>
    </source>
</evidence>
<comment type="subcellular location">
    <subcellularLocation>
        <location evidence="1">Cytoplasm</location>
    </subcellularLocation>
</comment>
<evidence type="ECO:0000313" key="38">
    <source>
        <dbReference type="Proteomes" id="UP000467387"/>
    </source>
</evidence>
<dbReference type="EMBL" id="WDZO01000006">
    <property type="protein sequence ID" value="KAB6913727.1"/>
    <property type="molecule type" value="Genomic_DNA"/>
</dbReference>
<dbReference type="PRINTS" id="PR00107">
    <property type="entry name" value="PHOSPHOCPHPR"/>
</dbReference>
<evidence type="ECO:0000313" key="18">
    <source>
        <dbReference type="EMBL" id="MZR87731.1"/>
    </source>
</evidence>
<evidence type="ECO:0000313" key="25">
    <source>
        <dbReference type="Proteomes" id="UP000028505"/>
    </source>
</evidence>
<evidence type="ECO:0000313" key="33">
    <source>
        <dbReference type="Proteomes" id="UP000451234"/>
    </source>
</evidence>
<dbReference type="Pfam" id="PF00381">
    <property type="entry name" value="PTS-HPr"/>
    <property type="match status" value="1"/>
</dbReference>
<evidence type="ECO:0000313" key="37">
    <source>
        <dbReference type="Proteomes" id="UP000466472"/>
    </source>
</evidence>
<evidence type="ECO:0000313" key="30">
    <source>
        <dbReference type="Proteomes" id="UP000261288"/>
    </source>
</evidence>
<dbReference type="Proteomes" id="UP000460881">
    <property type="component" value="Unassembled WGS sequence"/>
</dbReference>
<sequence>MPQIFTFTVSDPEGMHARPAGRLVAKAQEYESSITVAYGGKSVDAKRIFGVMGLDVQQGDEVTVRVQGNDEAVAAAEFERFLKEHL</sequence>
<dbReference type="GeneID" id="69577464"/>
<evidence type="ECO:0000313" key="19">
    <source>
        <dbReference type="EMBL" id="MZU07451.1"/>
    </source>
</evidence>
<evidence type="ECO:0000313" key="15">
    <source>
        <dbReference type="EMBL" id="KAB7335191.1"/>
    </source>
</evidence>
<dbReference type="EMBL" id="PJDT01000006">
    <property type="protein sequence ID" value="PKC90917.1"/>
    <property type="molecule type" value="Genomic_DNA"/>
</dbReference>
<evidence type="ECO:0000313" key="39">
    <source>
        <dbReference type="Proteomes" id="UP000468842"/>
    </source>
</evidence>
<dbReference type="EMBL" id="QSRZ01000003">
    <property type="protein sequence ID" value="RGL51062.1"/>
    <property type="molecule type" value="Genomic_DNA"/>
</dbReference>
<dbReference type="InterPro" id="IPR035895">
    <property type="entry name" value="HPr-like_sf"/>
</dbReference>
<accession>A0A075N7X2</accession>
<dbReference type="Proteomes" id="UP000451234">
    <property type="component" value="Unassembled WGS sequence"/>
</dbReference>
<dbReference type="EMBL" id="WDUB01000006">
    <property type="protein sequence ID" value="KAB7203491.1"/>
    <property type="molecule type" value="Genomic_DNA"/>
</dbReference>
<dbReference type="Proteomes" id="UP000481350">
    <property type="component" value="Unassembled WGS sequence"/>
</dbReference>
<dbReference type="CDD" id="cd00367">
    <property type="entry name" value="PTS-HPr_like"/>
    <property type="match status" value="1"/>
</dbReference>
<evidence type="ECO:0000256" key="1">
    <source>
        <dbReference type="ARBA" id="ARBA00004496"/>
    </source>
</evidence>
<evidence type="ECO:0000313" key="23">
    <source>
        <dbReference type="EMBL" id="RGL51062.1"/>
    </source>
</evidence>
<evidence type="ECO:0000313" key="41">
    <source>
        <dbReference type="Proteomes" id="UP000478746"/>
    </source>
</evidence>
<dbReference type="Proteomes" id="UP000261186">
    <property type="component" value="Unassembled WGS sequence"/>
</dbReference>
<reference evidence="5 25" key="2">
    <citation type="submission" date="2014-07" db="EMBL/GenBank/DDBJ databases">
        <title>Bifidobacterium longum genome.</title>
        <authorList>
            <person name="Yuan J."/>
            <person name="Wei X."/>
            <person name="Li H."/>
            <person name="Liu W."/>
            <person name="Wang X."/>
        </authorList>
    </citation>
    <scope>NUCLEOTIDE SEQUENCE [LARGE SCALE GENOMIC DNA]</scope>
    <source>
        <strain evidence="5 25">BXY01</strain>
    </source>
</reference>
<evidence type="ECO:0000313" key="20">
    <source>
        <dbReference type="EMBL" id="PKC90917.1"/>
    </source>
</evidence>
<evidence type="ECO:0000313" key="21">
    <source>
        <dbReference type="EMBL" id="RDX10999.1"/>
    </source>
</evidence>
<keyword evidence="2" id="KW-0963">Cytoplasm</keyword>
<dbReference type="Gene3D" id="3.30.1340.10">
    <property type="entry name" value="HPr-like"/>
    <property type="match status" value="1"/>
</dbReference>
<accession>E5XYV1</accession>
<dbReference type="EMBL" id="CP008885">
    <property type="protein sequence ID" value="AIF89833.1"/>
    <property type="molecule type" value="Genomic_DNA"/>
</dbReference>
<gene>
    <name evidence="20" type="ORF">APC1503_0226</name>
    <name evidence="21" type="ORF">CE169_00430</name>
    <name evidence="23" type="ORF">DXC63_03245</name>
    <name evidence="22" type="ORF">DXC85_00735</name>
    <name evidence="17" type="ORF">GBB40_00920</name>
    <name evidence="16" type="ORF">GBB63_10185</name>
    <name evidence="14" type="ORF">GBB65_04855</name>
    <name evidence="15" type="ORF">GBB73_10300</name>
    <name evidence="13" type="ORF">GBC43_06205</name>
    <name evidence="12" type="ORF">GBC45_05675</name>
    <name evidence="11" type="ORF">GBC97_01560</name>
    <name evidence="10" type="ORF">GBI83_07775</name>
    <name evidence="9" type="ORF">GBI87_05470</name>
    <name evidence="7" type="ORF">GBJ98_04380</name>
    <name evidence="8" type="ORF">GBK06_06560</name>
    <name evidence="6" type="ORF">GBK08_01650</name>
    <name evidence="5" type="ORF">GS08_01285</name>
    <name evidence="18" type="ORF">GT999_00045</name>
    <name evidence="19" type="ORF">GUA24_00045</name>
    <name evidence="24" type="ORF">SAMN04489748_2087</name>
</gene>
<dbReference type="EMBL" id="WXDR01000001">
    <property type="protein sequence ID" value="MZU07451.1"/>
    <property type="molecule type" value="Genomic_DNA"/>
</dbReference>
<evidence type="ECO:0000313" key="24">
    <source>
        <dbReference type="EMBL" id="SEB83520.1"/>
    </source>
</evidence>
<dbReference type="Proteomes" id="UP000232654">
    <property type="component" value="Unassembled WGS sequence"/>
</dbReference>
<evidence type="ECO:0000313" key="14">
    <source>
        <dbReference type="EMBL" id="KAB7323190.1"/>
    </source>
</evidence>
<dbReference type="Proteomes" id="UP000468842">
    <property type="component" value="Unassembled WGS sequence"/>
</dbReference>
<dbReference type="EMBL" id="WDVF01000002">
    <property type="protein sequence ID" value="KAB7137694.1"/>
    <property type="molecule type" value="Genomic_DNA"/>
</dbReference>
<evidence type="ECO:0000313" key="40">
    <source>
        <dbReference type="Proteomes" id="UP000476628"/>
    </source>
</evidence>
<dbReference type="EMBL" id="WDWU01000006">
    <property type="protein sequence ID" value="KAB7057227.1"/>
    <property type="molecule type" value="Genomic_DNA"/>
</dbReference>
<reference evidence="20 27" key="5">
    <citation type="submission" date="2017-12" db="EMBL/GenBank/DDBJ databases">
        <title>Bifidobacterium longum APC/DPC strains.</title>
        <authorList>
            <person name="Arboleya S."/>
        </authorList>
    </citation>
    <scope>NUCLEOTIDE SEQUENCE [LARGE SCALE GENOMIC DNA]</scope>
    <source>
        <strain evidence="20 27">APC1503</strain>
    </source>
</reference>
<dbReference type="InterPro" id="IPR050399">
    <property type="entry name" value="HPr"/>
</dbReference>
<dbReference type="RefSeq" id="WP_007051543.1">
    <property type="nucleotide sequence ID" value="NZ_AP014658.1"/>
</dbReference>
<evidence type="ECO:0000313" key="29">
    <source>
        <dbReference type="Proteomes" id="UP000261186"/>
    </source>
</evidence>
<evidence type="ECO:0000313" key="16">
    <source>
        <dbReference type="EMBL" id="KAB7357068.1"/>
    </source>
</evidence>
<dbReference type="EMBL" id="FNRW01000006">
    <property type="protein sequence ID" value="SEB83520.1"/>
    <property type="molecule type" value="Genomic_DNA"/>
</dbReference>
<dbReference type="GO" id="GO:0005737">
    <property type="term" value="C:cytoplasm"/>
    <property type="evidence" value="ECO:0007669"/>
    <property type="project" value="UniProtKB-SubCell"/>
</dbReference>
<evidence type="ECO:0000256" key="2">
    <source>
        <dbReference type="ARBA" id="ARBA00022490"/>
    </source>
</evidence>
<evidence type="ECO:0000313" key="5">
    <source>
        <dbReference type="EMBL" id="AIF89833.1"/>
    </source>
</evidence>